<evidence type="ECO:0000313" key="1">
    <source>
        <dbReference type="EMBL" id="PFG88331.1"/>
    </source>
</evidence>
<proteinExistence type="predicted"/>
<dbReference type="AlphaFoldDB" id="A0AAP8JDD7"/>
<reference evidence="1" key="1">
    <citation type="submission" date="2017-01" db="EMBL/GenBank/DDBJ databases">
        <authorList>
            <person name="Lo R."/>
        </authorList>
    </citation>
    <scope>NUCLEOTIDE SEQUENCE</scope>
    <source>
        <strain evidence="1">537</strain>
    </source>
</reference>
<reference evidence="1" key="2">
    <citation type="journal article" date="2018" name="Food Control">
        <title>Characterization of Lactococcus lactis isolates from herbs, fruits and vegetables for use as biopreservatives against Listeria monocytogenes in cheese.</title>
        <authorList>
            <person name="Ho V."/>
            <person name="Lo R."/>
            <person name="Bansal N."/>
            <person name="Turner M.S."/>
        </authorList>
    </citation>
    <scope>NUCLEOTIDE SEQUENCE</scope>
    <source>
        <strain evidence="1">537</strain>
    </source>
</reference>
<comment type="caution">
    <text evidence="1">The sequence shown here is derived from an EMBL/GenBank/DDBJ whole genome shotgun (WGS) entry which is preliminary data.</text>
</comment>
<protein>
    <submittedName>
        <fullName evidence="1">Uncharacterized protein</fullName>
    </submittedName>
</protein>
<dbReference type="RefSeq" id="WP_098394160.1">
    <property type="nucleotide sequence ID" value="NZ_JAOWLS010000008.1"/>
</dbReference>
<accession>A0AAP8JDD7</accession>
<sequence>MDNNIILEESNDKPVDLKKSHHLVLTQITQSLNVPREVVPSERDIDYALSNLPRELEIIPQELRDKFIARSCIATAVGLFDAAIIYIWNSVVKKLREKVDAFGLEMIKHIRGNGIEDGFLEKIKDNDLLLLCRQLNIITEQGYYFLDQCRDIRNNASVAHPSSIELNDRELIVFINRCATYGLSDNYDATGINFKNFNSVIENPTATDDNLTALADNITNTFDSQKEFIFSILYSFYIDVNVSESKRNNSLILAKKIQTELSNNIIVNLLNKHNEKKIKGDEASVNNSVFFLRELNLISYLNDSEKINIFSKGINNLRNVHMAMSNFYNEPPFAERLSEISAQIKPAPEVLRDSYTNVLIDCYFGNSYGVSDDALPYYKLMLKNLSPKELEVLFYSLLDTDIKNRIQGIIWKKRLLEQLLTDLETSVDSHSKLVNLYNEICKKYSLSISPLVLR</sequence>
<dbReference type="Proteomes" id="UP000225275">
    <property type="component" value="Unassembled WGS sequence"/>
</dbReference>
<evidence type="ECO:0000313" key="2">
    <source>
        <dbReference type="Proteomes" id="UP000225275"/>
    </source>
</evidence>
<organism evidence="1 2">
    <name type="scientific">Lactococcus lactis</name>
    <dbReference type="NCBI Taxonomy" id="1358"/>
    <lineage>
        <taxon>Bacteria</taxon>
        <taxon>Bacillati</taxon>
        <taxon>Bacillota</taxon>
        <taxon>Bacilli</taxon>
        <taxon>Lactobacillales</taxon>
        <taxon>Streptococcaceae</taxon>
        <taxon>Lactococcus</taxon>
    </lineage>
</organism>
<gene>
    <name evidence="1" type="ORF">BW154_10735</name>
</gene>
<dbReference type="EMBL" id="MTJS01000003">
    <property type="protein sequence ID" value="PFG88331.1"/>
    <property type="molecule type" value="Genomic_DNA"/>
</dbReference>
<name>A0AAP8JDD7_9LACT</name>